<feature type="non-terminal residue" evidence="1">
    <location>
        <position position="45"/>
    </location>
</feature>
<accession>A0A3B8WJN2</accession>
<comment type="caution">
    <text evidence="1">The sequence shown here is derived from an EMBL/GenBank/DDBJ whole genome shotgun (WGS) entry which is preliminary data.</text>
</comment>
<name>A0A3B8WJN2_MARNT</name>
<dbReference type="InterPro" id="IPR004516">
    <property type="entry name" value="HisRS/HisZ"/>
</dbReference>
<evidence type="ECO:0000313" key="2">
    <source>
        <dbReference type="Proteomes" id="UP000261325"/>
    </source>
</evidence>
<dbReference type="EMBL" id="DLYI01000295">
    <property type="protein sequence ID" value="HAC30401.1"/>
    <property type="molecule type" value="Genomic_DNA"/>
</dbReference>
<dbReference type="PANTHER" id="PTHR43707:SF1">
    <property type="entry name" value="HISTIDINE--TRNA LIGASE, MITOCHONDRIAL-RELATED"/>
    <property type="match status" value="1"/>
</dbReference>
<feature type="non-terminal residue" evidence="1">
    <location>
        <position position="1"/>
    </location>
</feature>
<dbReference type="AlphaFoldDB" id="A0A3B8WJN2"/>
<dbReference type="Proteomes" id="UP000261325">
    <property type="component" value="Unassembled WGS sequence"/>
</dbReference>
<dbReference type="GO" id="GO:0005737">
    <property type="term" value="C:cytoplasm"/>
    <property type="evidence" value="ECO:0007669"/>
    <property type="project" value="InterPro"/>
</dbReference>
<dbReference type="SUPFAM" id="SSF55681">
    <property type="entry name" value="Class II aaRS and biotin synthetases"/>
    <property type="match status" value="1"/>
</dbReference>
<reference evidence="1 2" key="1">
    <citation type="journal article" date="2018" name="Nat. Biotechnol.">
        <title>A standardized bacterial taxonomy based on genome phylogeny substantially revises the tree of life.</title>
        <authorList>
            <person name="Parks D.H."/>
            <person name="Chuvochina M."/>
            <person name="Waite D.W."/>
            <person name="Rinke C."/>
            <person name="Skarshewski A."/>
            <person name="Chaumeil P.A."/>
            <person name="Hugenholtz P."/>
        </authorList>
    </citation>
    <scope>NUCLEOTIDE SEQUENCE [LARGE SCALE GENOMIC DNA]</scope>
    <source>
        <strain evidence="1">UBA9049</strain>
    </source>
</reference>
<sequence length="45" mass="4781">TICAGGRYDGLVEQLGGKPTVAVGFAMGLERLILLLETLELVPEH</sequence>
<dbReference type="Gene3D" id="3.30.930.10">
    <property type="entry name" value="Bira Bifunctional Protein, Domain 2"/>
    <property type="match status" value="1"/>
</dbReference>
<keyword evidence="1" id="KW-0436">Ligase</keyword>
<dbReference type="PANTHER" id="PTHR43707">
    <property type="entry name" value="HISTIDYL-TRNA SYNTHETASE"/>
    <property type="match status" value="1"/>
</dbReference>
<dbReference type="GO" id="GO:0004821">
    <property type="term" value="F:histidine-tRNA ligase activity"/>
    <property type="evidence" value="ECO:0007669"/>
    <property type="project" value="TreeGrafter"/>
</dbReference>
<dbReference type="GO" id="GO:0006427">
    <property type="term" value="P:histidyl-tRNA aminoacylation"/>
    <property type="evidence" value="ECO:0007669"/>
    <property type="project" value="TreeGrafter"/>
</dbReference>
<proteinExistence type="predicted"/>
<gene>
    <name evidence="1" type="ORF">DCF82_21730</name>
</gene>
<dbReference type="InterPro" id="IPR045864">
    <property type="entry name" value="aa-tRNA-synth_II/BPL/LPL"/>
</dbReference>
<organism evidence="1 2">
    <name type="scientific">Marinobacter nauticus</name>
    <name type="common">Marinobacter hydrocarbonoclasticus</name>
    <name type="synonym">Marinobacter aquaeolei</name>
    <dbReference type="NCBI Taxonomy" id="2743"/>
    <lineage>
        <taxon>Bacteria</taxon>
        <taxon>Pseudomonadati</taxon>
        <taxon>Pseudomonadota</taxon>
        <taxon>Gammaproteobacteria</taxon>
        <taxon>Pseudomonadales</taxon>
        <taxon>Marinobacteraceae</taxon>
        <taxon>Marinobacter</taxon>
    </lineage>
</organism>
<protein>
    <submittedName>
        <fullName evidence="1">Histidine--tRNA ligase</fullName>
    </submittedName>
</protein>
<evidence type="ECO:0000313" key="1">
    <source>
        <dbReference type="EMBL" id="HAC30401.1"/>
    </source>
</evidence>